<evidence type="ECO:0000313" key="2">
    <source>
        <dbReference type="EMBL" id="CAE0447296.1"/>
    </source>
</evidence>
<dbReference type="EMBL" id="HBIN01022485">
    <property type="protein sequence ID" value="CAE0447296.1"/>
    <property type="molecule type" value="Transcribed_RNA"/>
</dbReference>
<gene>
    <name evidence="2" type="ORF">ASTO00021_LOCUS17270</name>
</gene>
<sequence>MSRIRNGSSKAVALNSTCRHSRGHNRNNNSNTKSNRGLNRNKKYTWFANVLDINHTGPTDIWANRQSFTDDNLKLESFLNRNQNQNSVTVQGIEIKMATRMEGISFNDVGEEKVNANLDFGDPHEWPSLNTLGKNATGTKSSLNSNQNQVPKDFSFVSAIDINSGSDLETKFMSMSMSTPSDESGWMFLNHRQLYRDMVKRNLNHNAGNLNNDNANVESNTNSSTSNVSVSSGSVNNWTLLDNELSSASSYLSEEEDGFGSASEISIPTNLNLEKPSTSVFGFLW</sequence>
<feature type="compositionally biased region" description="Polar residues" evidence="1">
    <location>
        <begin position="1"/>
        <end position="18"/>
    </location>
</feature>
<name>A0A7S3PQQ7_9STRA</name>
<reference evidence="2" key="1">
    <citation type="submission" date="2021-01" db="EMBL/GenBank/DDBJ databases">
        <authorList>
            <person name="Corre E."/>
            <person name="Pelletier E."/>
            <person name="Niang G."/>
            <person name="Scheremetjew M."/>
            <person name="Finn R."/>
            <person name="Kale V."/>
            <person name="Holt S."/>
            <person name="Cochrane G."/>
            <person name="Meng A."/>
            <person name="Brown T."/>
            <person name="Cohen L."/>
        </authorList>
    </citation>
    <scope>NUCLEOTIDE SEQUENCE</scope>
    <source>
        <strain evidence="2">GSBS06</strain>
    </source>
</reference>
<feature type="compositionally biased region" description="Low complexity" evidence="1">
    <location>
        <begin position="26"/>
        <end position="38"/>
    </location>
</feature>
<dbReference type="AlphaFoldDB" id="A0A7S3PQQ7"/>
<feature type="region of interest" description="Disordered" evidence="1">
    <location>
        <begin position="209"/>
        <end position="228"/>
    </location>
</feature>
<proteinExistence type="predicted"/>
<evidence type="ECO:0000256" key="1">
    <source>
        <dbReference type="SAM" id="MobiDB-lite"/>
    </source>
</evidence>
<organism evidence="2">
    <name type="scientific">Aplanochytrium stocchinoi</name>
    <dbReference type="NCBI Taxonomy" id="215587"/>
    <lineage>
        <taxon>Eukaryota</taxon>
        <taxon>Sar</taxon>
        <taxon>Stramenopiles</taxon>
        <taxon>Bigyra</taxon>
        <taxon>Labyrinthulomycetes</taxon>
        <taxon>Thraustochytrida</taxon>
        <taxon>Thraustochytriidae</taxon>
        <taxon>Aplanochytrium</taxon>
    </lineage>
</organism>
<accession>A0A7S3PQQ7</accession>
<protein>
    <submittedName>
        <fullName evidence="2">Uncharacterized protein</fullName>
    </submittedName>
</protein>
<feature type="region of interest" description="Disordered" evidence="1">
    <location>
        <begin position="1"/>
        <end position="39"/>
    </location>
</feature>